<dbReference type="GO" id="GO:0000785">
    <property type="term" value="C:chromatin"/>
    <property type="evidence" value="ECO:0007669"/>
    <property type="project" value="TreeGrafter"/>
</dbReference>
<accession>A0A642UF60</accession>
<comment type="caution">
    <text evidence="3">The sequence shown here is derived from an EMBL/GenBank/DDBJ whole genome shotgun (WGS) entry which is preliminary data.</text>
</comment>
<name>A0A642UF60_DIURU</name>
<dbReference type="InterPro" id="IPR019128">
    <property type="entry name" value="Dcc1"/>
</dbReference>
<dbReference type="GO" id="GO:0000775">
    <property type="term" value="C:chromosome, centromeric region"/>
    <property type="evidence" value="ECO:0007669"/>
    <property type="project" value="TreeGrafter"/>
</dbReference>
<gene>
    <name evidence="3" type="ORF">DIURU_004775</name>
</gene>
<dbReference type="VEuPathDB" id="FungiDB:DIURU_004775"/>
<dbReference type="OrthoDB" id="276989at2759"/>
<dbReference type="PANTHER" id="PTHR13395">
    <property type="entry name" value="SISTER CHROMATID COHESION PROTEIN DCC1-RELATED"/>
    <property type="match status" value="1"/>
</dbReference>
<dbReference type="Proteomes" id="UP000449547">
    <property type="component" value="Unassembled WGS sequence"/>
</dbReference>
<dbReference type="AlphaFoldDB" id="A0A642UF60"/>
<dbReference type="GeneID" id="54783426"/>
<evidence type="ECO:0008006" key="5">
    <source>
        <dbReference type="Google" id="ProtNLM"/>
    </source>
</evidence>
<comment type="similarity">
    <text evidence="1">Belongs to the DCC1 family.</text>
</comment>
<dbReference type="Pfam" id="PF09724">
    <property type="entry name" value="Dcc1"/>
    <property type="match status" value="1"/>
</dbReference>
<proteinExistence type="inferred from homology"/>
<evidence type="ECO:0000256" key="1">
    <source>
        <dbReference type="ARBA" id="ARBA00007017"/>
    </source>
</evidence>
<dbReference type="RefSeq" id="XP_034010179.1">
    <property type="nucleotide sequence ID" value="XM_034157685.1"/>
</dbReference>
<evidence type="ECO:0000313" key="4">
    <source>
        <dbReference type="Proteomes" id="UP000449547"/>
    </source>
</evidence>
<dbReference type="GO" id="GO:0031390">
    <property type="term" value="C:Ctf18 RFC-like complex"/>
    <property type="evidence" value="ECO:0007669"/>
    <property type="project" value="InterPro"/>
</dbReference>
<dbReference type="PANTHER" id="PTHR13395:SF6">
    <property type="entry name" value="SISTER CHROMATID COHESION PROTEIN DCC1"/>
    <property type="match status" value="1"/>
</dbReference>
<sequence>MDIYRQLSTSDTAHYKLVQLNPELVSAIEKGEEIVIKQSATSEPQLVMTSAASTWKIRQMNHSNSVLLMQESKDMNVGAYASGASDPEPGMVGVALCTYEYELTAMKGYIDPQMIPIYTGGDVPKKVSMAQLLDDSPVSPAEFAEAWSKLGGCELDGYAVILSTEVVSRVLYLVLTTLIAHQVDYNEKLPVEDIINWLPSESPAVVRSVVAKFCQGDKLDNNAVVRWFGIEKLKDLKNQTVVHKIFLLKWKSSLPEFYSVPLDIAELKGYYFTPVDGMIQYIDKDSLANDIKVRVAQLLDRQRQWDYDEFVSLIDDLVPAGKKPDTLIMKHARKKRVGSKFVVTSR</sequence>
<evidence type="ECO:0000313" key="3">
    <source>
        <dbReference type="EMBL" id="KAA8897922.1"/>
    </source>
</evidence>
<keyword evidence="2" id="KW-0235">DNA replication</keyword>
<organism evidence="3 4">
    <name type="scientific">Diutina rugosa</name>
    <name type="common">Yeast</name>
    <name type="synonym">Candida rugosa</name>
    <dbReference type="NCBI Taxonomy" id="5481"/>
    <lineage>
        <taxon>Eukaryota</taxon>
        <taxon>Fungi</taxon>
        <taxon>Dikarya</taxon>
        <taxon>Ascomycota</taxon>
        <taxon>Saccharomycotina</taxon>
        <taxon>Pichiomycetes</taxon>
        <taxon>Debaryomycetaceae</taxon>
        <taxon>Diutina</taxon>
    </lineage>
</organism>
<keyword evidence="4" id="KW-1185">Reference proteome</keyword>
<evidence type="ECO:0000256" key="2">
    <source>
        <dbReference type="ARBA" id="ARBA00022705"/>
    </source>
</evidence>
<reference evidence="3 4" key="1">
    <citation type="submission" date="2019-07" db="EMBL/GenBank/DDBJ databases">
        <title>Genome assembly of two rare yeast pathogens: Diutina rugosa and Trichomonascus ciferrii.</title>
        <authorList>
            <person name="Mixao V."/>
            <person name="Saus E."/>
            <person name="Hansen A."/>
            <person name="Lass-Flor C."/>
            <person name="Gabaldon T."/>
        </authorList>
    </citation>
    <scope>NUCLEOTIDE SEQUENCE [LARGE SCALE GENOMIC DNA]</scope>
    <source>
        <strain evidence="3 4">CBS 613</strain>
    </source>
</reference>
<dbReference type="GO" id="GO:0006260">
    <property type="term" value="P:DNA replication"/>
    <property type="evidence" value="ECO:0007669"/>
    <property type="project" value="UniProtKB-KW"/>
</dbReference>
<dbReference type="GO" id="GO:0034088">
    <property type="term" value="P:maintenance of mitotic sister chromatid cohesion"/>
    <property type="evidence" value="ECO:0007669"/>
    <property type="project" value="TreeGrafter"/>
</dbReference>
<protein>
    <recommendedName>
        <fullName evidence="5">Sister chromatid cohesion protein DCC1</fullName>
    </recommendedName>
</protein>
<dbReference type="OMA" id="DSESWPF"/>
<dbReference type="EMBL" id="SWFT01000149">
    <property type="protein sequence ID" value="KAA8897922.1"/>
    <property type="molecule type" value="Genomic_DNA"/>
</dbReference>